<dbReference type="EMBL" id="JAYJJU010000009">
    <property type="protein sequence ID" value="MEB3032194.1"/>
    <property type="molecule type" value="Genomic_DNA"/>
</dbReference>
<accession>A0ABU5XW34</accession>
<proteinExistence type="predicted"/>
<dbReference type="InterPro" id="IPR049513">
    <property type="entry name" value="TetR_C_40"/>
</dbReference>
<dbReference type="RefSeq" id="WP_224972373.1">
    <property type="nucleotide sequence ID" value="NZ_JAYJJU010000009.1"/>
</dbReference>
<sequence>MPDIDIATSCTFGAPLSALHQVSATTVQPHLDEDFALTMLCMVGVPLK</sequence>
<gene>
    <name evidence="2" type="ORF">KV113_11575</name>
</gene>
<dbReference type="Pfam" id="PF21306">
    <property type="entry name" value="TetR_C_40"/>
    <property type="match status" value="1"/>
</dbReference>
<dbReference type="Proteomes" id="UP001298593">
    <property type="component" value="Unassembled WGS sequence"/>
</dbReference>
<keyword evidence="3" id="KW-1185">Reference proteome</keyword>
<name>A0ABU5XW34_9MYCO</name>
<evidence type="ECO:0000259" key="1">
    <source>
        <dbReference type="Pfam" id="PF21306"/>
    </source>
</evidence>
<feature type="domain" description="Tetracyclin repressor-like 40 C-terminal" evidence="1">
    <location>
        <begin position="2"/>
        <end position="46"/>
    </location>
</feature>
<comment type="caution">
    <text evidence="2">The sequence shown here is derived from an EMBL/GenBank/DDBJ whole genome shotgun (WGS) entry which is preliminary data.</text>
</comment>
<reference evidence="2 3" key="1">
    <citation type="submission" date="2023-12" db="EMBL/GenBank/DDBJ databases">
        <title>Description of new species of Mycobacterium terrae complex isolated from sewage at the Sao Paulo Zoological Park Foundation in Brazil.</title>
        <authorList>
            <person name="Romagnoli C.L."/>
            <person name="Conceicao E.C."/>
            <person name="Machado E."/>
            <person name="Barreto L.B.P.F."/>
            <person name="Sharma A."/>
            <person name="Silva N.M."/>
            <person name="Marques L.E."/>
            <person name="Juliana M.A."/>
            <person name="Lourenco M.C.S."/>
            <person name="Digiampietri L.A."/>
            <person name="Suffys P.N."/>
            <person name="Viana-Niero C."/>
        </authorList>
    </citation>
    <scope>NUCLEOTIDE SEQUENCE [LARGE SCALE GENOMIC DNA]</scope>
    <source>
        <strain evidence="2 3">MYC340</strain>
    </source>
</reference>
<evidence type="ECO:0000313" key="2">
    <source>
        <dbReference type="EMBL" id="MEB3032194.1"/>
    </source>
</evidence>
<protein>
    <recommendedName>
        <fullName evidence="1">Tetracyclin repressor-like 40 C-terminal domain-containing protein</fullName>
    </recommendedName>
</protein>
<organism evidence="2 3">
    <name type="scientific">[Mycobacterium] nativiensis</name>
    <dbReference type="NCBI Taxonomy" id="2855503"/>
    <lineage>
        <taxon>Bacteria</taxon>
        <taxon>Bacillati</taxon>
        <taxon>Actinomycetota</taxon>
        <taxon>Actinomycetes</taxon>
        <taxon>Mycobacteriales</taxon>
        <taxon>Mycobacteriaceae</taxon>
        <taxon>Mycolicibacter</taxon>
    </lineage>
</organism>
<evidence type="ECO:0000313" key="3">
    <source>
        <dbReference type="Proteomes" id="UP001298593"/>
    </source>
</evidence>